<organism evidence="1 2">
    <name type="scientific">Dreissena polymorpha</name>
    <name type="common">Zebra mussel</name>
    <name type="synonym">Mytilus polymorpha</name>
    <dbReference type="NCBI Taxonomy" id="45954"/>
    <lineage>
        <taxon>Eukaryota</taxon>
        <taxon>Metazoa</taxon>
        <taxon>Spiralia</taxon>
        <taxon>Lophotrochozoa</taxon>
        <taxon>Mollusca</taxon>
        <taxon>Bivalvia</taxon>
        <taxon>Autobranchia</taxon>
        <taxon>Heteroconchia</taxon>
        <taxon>Euheterodonta</taxon>
        <taxon>Imparidentia</taxon>
        <taxon>Neoheterodontei</taxon>
        <taxon>Myida</taxon>
        <taxon>Dreissenoidea</taxon>
        <taxon>Dreissenidae</taxon>
        <taxon>Dreissena</taxon>
    </lineage>
</organism>
<comment type="caution">
    <text evidence="1">The sequence shown here is derived from an EMBL/GenBank/DDBJ whole genome shotgun (WGS) entry which is preliminary data.</text>
</comment>
<reference evidence="1" key="1">
    <citation type="journal article" date="2019" name="bioRxiv">
        <title>The Genome of the Zebra Mussel, Dreissena polymorpha: A Resource for Invasive Species Research.</title>
        <authorList>
            <person name="McCartney M.A."/>
            <person name="Auch B."/>
            <person name="Kono T."/>
            <person name="Mallez S."/>
            <person name="Zhang Y."/>
            <person name="Obille A."/>
            <person name="Becker A."/>
            <person name="Abrahante J.E."/>
            <person name="Garbe J."/>
            <person name="Badalamenti J.P."/>
            <person name="Herman A."/>
            <person name="Mangelson H."/>
            <person name="Liachko I."/>
            <person name="Sullivan S."/>
            <person name="Sone E.D."/>
            <person name="Koren S."/>
            <person name="Silverstein K.A.T."/>
            <person name="Beckman K.B."/>
            <person name="Gohl D.M."/>
        </authorList>
    </citation>
    <scope>NUCLEOTIDE SEQUENCE</scope>
    <source>
        <strain evidence="1">Duluth1</strain>
        <tissue evidence="1">Whole animal</tissue>
    </source>
</reference>
<reference evidence="1" key="2">
    <citation type="submission" date="2020-11" db="EMBL/GenBank/DDBJ databases">
        <authorList>
            <person name="McCartney M.A."/>
            <person name="Auch B."/>
            <person name="Kono T."/>
            <person name="Mallez S."/>
            <person name="Becker A."/>
            <person name="Gohl D.M."/>
            <person name="Silverstein K.A.T."/>
            <person name="Koren S."/>
            <person name="Bechman K.B."/>
            <person name="Herman A."/>
            <person name="Abrahante J.E."/>
            <person name="Garbe J."/>
        </authorList>
    </citation>
    <scope>NUCLEOTIDE SEQUENCE</scope>
    <source>
        <strain evidence="1">Duluth1</strain>
        <tissue evidence="1">Whole animal</tissue>
    </source>
</reference>
<keyword evidence="2" id="KW-1185">Reference proteome</keyword>
<dbReference type="Proteomes" id="UP000828390">
    <property type="component" value="Unassembled WGS sequence"/>
</dbReference>
<dbReference type="EMBL" id="JAIWYP010000007">
    <property type="protein sequence ID" value="KAH3801702.1"/>
    <property type="molecule type" value="Genomic_DNA"/>
</dbReference>
<name>A0A9D4FNQ2_DREPO</name>
<evidence type="ECO:0000313" key="2">
    <source>
        <dbReference type="Proteomes" id="UP000828390"/>
    </source>
</evidence>
<evidence type="ECO:0000313" key="1">
    <source>
        <dbReference type="EMBL" id="KAH3801702.1"/>
    </source>
</evidence>
<dbReference type="AlphaFoldDB" id="A0A9D4FNQ2"/>
<protein>
    <submittedName>
        <fullName evidence="1">Uncharacterized protein</fullName>
    </submittedName>
</protein>
<gene>
    <name evidence="1" type="ORF">DPMN_155362</name>
</gene>
<sequence>MPSDTPELLKSPNAEVEITCNWRSHDPKRAYVTAKGVFNAASPAIVTLCVKCTVHYIDTGRNVKTAINI</sequence>
<proteinExistence type="predicted"/>
<accession>A0A9D4FNQ2</accession>